<dbReference type="STRING" id="1419482.SAMN05444266_106501"/>
<keyword evidence="3" id="KW-1185">Reference proteome</keyword>
<keyword evidence="1" id="KW-1133">Transmembrane helix</keyword>
<feature type="transmembrane region" description="Helical" evidence="1">
    <location>
        <begin position="107"/>
        <end position="129"/>
    </location>
</feature>
<keyword evidence="1" id="KW-0472">Membrane</keyword>
<feature type="transmembrane region" description="Helical" evidence="1">
    <location>
        <begin position="7"/>
        <end position="26"/>
    </location>
</feature>
<feature type="transmembrane region" description="Helical" evidence="1">
    <location>
        <begin position="66"/>
        <end position="87"/>
    </location>
</feature>
<reference evidence="2 3" key="1">
    <citation type="submission" date="2016-11" db="EMBL/GenBank/DDBJ databases">
        <authorList>
            <person name="Jaros S."/>
            <person name="Januszkiewicz K."/>
            <person name="Wedrychowicz H."/>
        </authorList>
    </citation>
    <scope>NUCLEOTIDE SEQUENCE [LARGE SCALE GENOMIC DNA]</scope>
    <source>
        <strain evidence="2 3">DSM 27406</strain>
    </source>
</reference>
<sequence length="141" mass="16412">MKKTFSFILLYHIFCLLSLLGIRYFFMHYSMEIFSYLLWFYLESLIFGLILFPLGNLILGKLSVNLTWRIIINGLICFFLINLISSLSDHKLLTLELIRGLRNGEDLNINNLIIHLISIFSVLLTSLLVKPLRSNNLSNNQ</sequence>
<evidence type="ECO:0000313" key="3">
    <source>
        <dbReference type="Proteomes" id="UP000184420"/>
    </source>
</evidence>
<dbReference type="Proteomes" id="UP000184420">
    <property type="component" value="Unassembled WGS sequence"/>
</dbReference>
<accession>A0A1M7GCZ8</accession>
<organism evidence="2 3">
    <name type="scientific">Chitinophaga jiangningensis</name>
    <dbReference type="NCBI Taxonomy" id="1419482"/>
    <lineage>
        <taxon>Bacteria</taxon>
        <taxon>Pseudomonadati</taxon>
        <taxon>Bacteroidota</taxon>
        <taxon>Chitinophagia</taxon>
        <taxon>Chitinophagales</taxon>
        <taxon>Chitinophagaceae</taxon>
        <taxon>Chitinophaga</taxon>
    </lineage>
</organism>
<evidence type="ECO:0000256" key="1">
    <source>
        <dbReference type="SAM" id="Phobius"/>
    </source>
</evidence>
<dbReference type="EMBL" id="FRBL01000006">
    <property type="protein sequence ID" value="SHM13978.1"/>
    <property type="molecule type" value="Genomic_DNA"/>
</dbReference>
<keyword evidence="1" id="KW-0812">Transmembrane</keyword>
<feature type="transmembrane region" description="Helical" evidence="1">
    <location>
        <begin position="38"/>
        <end position="59"/>
    </location>
</feature>
<gene>
    <name evidence="2" type="ORF">SAMN05444266_106501</name>
</gene>
<name>A0A1M7GCZ8_9BACT</name>
<evidence type="ECO:0000313" key="2">
    <source>
        <dbReference type="EMBL" id="SHM13978.1"/>
    </source>
</evidence>
<proteinExistence type="predicted"/>
<protein>
    <submittedName>
        <fullName evidence="2">Uncharacterized protein</fullName>
    </submittedName>
</protein>
<dbReference type="AlphaFoldDB" id="A0A1M7GCZ8"/>